<dbReference type="KEGG" id="acan:ACA1_096810"/>
<dbReference type="PANTHER" id="PTHR12304:SF4">
    <property type="entry name" value="URIDINE NUCLEOSIDASE"/>
    <property type="match status" value="1"/>
</dbReference>
<evidence type="ECO:0000313" key="7">
    <source>
        <dbReference type="Proteomes" id="UP000011083"/>
    </source>
</evidence>
<reference evidence="6 7" key="1">
    <citation type="journal article" date="2013" name="Genome Biol.">
        <title>Genome of Acanthamoeba castellanii highlights extensive lateral gene transfer and early evolution of tyrosine kinase signaling.</title>
        <authorList>
            <person name="Clarke M."/>
            <person name="Lohan A.J."/>
            <person name="Liu B."/>
            <person name="Lagkouvardos I."/>
            <person name="Roy S."/>
            <person name="Zafar N."/>
            <person name="Bertelli C."/>
            <person name="Schilde C."/>
            <person name="Kianianmomeni A."/>
            <person name="Burglin T.R."/>
            <person name="Frech C."/>
            <person name="Turcotte B."/>
            <person name="Kopec K.O."/>
            <person name="Synnott J.M."/>
            <person name="Choo C."/>
            <person name="Paponov I."/>
            <person name="Finkler A."/>
            <person name="Soon Heng Tan C."/>
            <person name="Hutchins A.P."/>
            <person name="Weinmeier T."/>
            <person name="Rattei T."/>
            <person name="Chu J.S."/>
            <person name="Gimenez G."/>
            <person name="Irimia M."/>
            <person name="Rigden D.J."/>
            <person name="Fitzpatrick D.A."/>
            <person name="Lorenzo-Morales J."/>
            <person name="Bateman A."/>
            <person name="Chiu C.H."/>
            <person name="Tang P."/>
            <person name="Hegemann P."/>
            <person name="Fromm H."/>
            <person name="Raoult D."/>
            <person name="Greub G."/>
            <person name="Miranda-Saavedra D."/>
            <person name="Chen N."/>
            <person name="Nash P."/>
            <person name="Ginger M.L."/>
            <person name="Horn M."/>
            <person name="Schaap P."/>
            <person name="Caler L."/>
            <person name="Loftus B."/>
        </authorList>
    </citation>
    <scope>NUCLEOTIDE SEQUENCE [LARGE SCALE GENOMIC DNA]</scope>
    <source>
        <strain evidence="6 7">Neff</strain>
    </source>
</reference>
<evidence type="ECO:0000259" key="5">
    <source>
        <dbReference type="Pfam" id="PF01156"/>
    </source>
</evidence>
<dbReference type="RefSeq" id="XP_004335021.1">
    <property type="nucleotide sequence ID" value="XM_004334973.1"/>
</dbReference>
<dbReference type="GO" id="GO:0005829">
    <property type="term" value="C:cytosol"/>
    <property type="evidence" value="ECO:0007669"/>
    <property type="project" value="TreeGrafter"/>
</dbReference>
<keyword evidence="2 6" id="KW-0378">Hydrolase</keyword>
<dbReference type="OMA" id="HMHDPFA"/>
<dbReference type="Gene3D" id="3.90.245.10">
    <property type="entry name" value="Ribonucleoside hydrolase-like"/>
    <property type="match status" value="1"/>
</dbReference>
<dbReference type="OrthoDB" id="432381at2759"/>
<dbReference type="EMBL" id="KB008103">
    <property type="protein sequence ID" value="ELR13008.1"/>
    <property type="molecule type" value="Genomic_DNA"/>
</dbReference>
<feature type="compositionally biased region" description="Low complexity" evidence="4">
    <location>
        <begin position="17"/>
        <end position="27"/>
    </location>
</feature>
<dbReference type="GeneID" id="14913122"/>
<dbReference type="PANTHER" id="PTHR12304">
    <property type="entry name" value="INOSINE-URIDINE PREFERRING NUCLEOSIDE HYDROLASE"/>
    <property type="match status" value="1"/>
</dbReference>
<feature type="compositionally biased region" description="Low complexity" evidence="4">
    <location>
        <begin position="1"/>
        <end position="10"/>
    </location>
</feature>
<name>L8GJV1_ACACF</name>
<keyword evidence="7" id="KW-1185">Reference proteome</keyword>
<dbReference type="VEuPathDB" id="AmoebaDB:ACA1_096810"/>
<feature type="domain" description="Inosine/uridine-preferring nucleoside hydrolase" evidence="5">
    <location>
        <begin position="33"/>
        <end position="340"/>
    </location>
</feature>
<dbReference type="AlphaFoldDB" id="L8GJV1"/>
<dbReference type="GO" id="GO:0008477">
    <property type="term" value="F:purine nucleosidase activity"/>
    <property type="evidence" value="ECO:0007669"/>
    <property type="project" value="TreeGrafter"/>
</dbReference>
<dbReference type="Pfam" id="PF01156">
    <property type="entry name" value="IU_nuc_hydro"/>
    <property type="match status" value="1"/>
</dbReference>
<evidence type="ECO:0000256" key="2">
    <source>
        <dbReference type="ARBA" id="ARBA00022801"/>
    </source>
</evidence>
<dbReference type="GO" id="GO:0006152">
    <property type="term" value="P:purine nucleoside catabolic process"/>
    <property type="evidence" value="ECO:0007669"/>
    <property type="project" value="TreeGrafter"/>
</dbReference>
<protein>
    <submittedName>
        <fullName evidence="6">Inosineuridine nucleoside N-ribohydrolase</fullName>
    </submittedName>
</protein>
<feature type="region of interest" description="Disordered" evidence="4">
    <location>
        <begin position="1"/>
        <end position="29"/>
    </location>
</feature>
<comment type="similarity">
    <text evidence="1">Belongs to the IUNH family.</text>
</comment>
<dbReference type="SUPFAM" id="SSF53590">
    <property type="entry name" value="Nucleoside hydrolase"/>
    <property type="match status" value="1"/>
</dbReference>
<dbReference type="InterPro" id="IPR023186">
    <property type="entry name" value="IUNH"/>
</dbReference>
<evidence type="ECO:0000256" key="1">
    <source>
        <dbReference type="ARBA" id="ARBA00009176"/>
    </source>
</evidence>
<evidence type="ECO:0000256" key="4">
    <source>
        <dbReference type="SAM" id="MobiDB-lite"/>
    </source>
</evidence>
<accession>L8GJV1</accession>
<evidence type="ECO:0000256" key="3">
    <source>
        <dbReference type="ARBA" id="ARBA00023295"/>
    </source>
</evidence>
<dbReference type="InterPro" id="IPR001910">
    <property type="entry name" value="Inosine/uridine_hydrolase_dom"/>
</dbReference>
<keyword evidence="3" id="KW-0326">Glycosidase</keyword>
<gene>
    <name evidence="6" type="ORF">ACA1_096810</name>
</gene>
<evidence type="ECO:0000313" key="6">
    <source>
        <dbReference type="EMBL" id="ELR13008.1"/>
    </source>
</evidence>
<organism evidence="6 7">
    <name type="scientific">Acanthamoeba castellanii (strain ATCC 30010 / Neff)</name>
    <dbReference type="NCBI Taxonomy" id="1257118"/>
    <lineage>
        <taxon>Eukaryota</taxon>
        <taxon>Amoebozoa</taxon>
        <taxon>Discosea</taxon>
        <taxon>Longamoebia</taxon>
        <taxon>Centramoebida</taxon>
        <taxon>Acanthamoebidae</taxon>
        <taxon>Acanthamoeba</taxon>
    </lineage>
</organism>
<sequence>MSSSSLPEVPLSEKEATQPTTLTAADDAAPERVIIDTDPGIDDTMALFLALSNPHRLRIEGITIVFGNHSDLELLATNACRVLHMAGDVEIPIYKGCSNPVDMDYHGHSGIEVHGQDGIGHLYLPTPPNTHLIRRDKTAVDFIIETCKANPGQITLITLGPLTNVAQALIQCPELPQYVKRIVSMGGVLNLPGNKSPVAEANYHNDAKGAKLVLNAGFEFTMVPLNVTHQVHMNKEFRSALCSLGVIGDFCENALKYYVGTLSRWGNDPETIPMHDSSAVMAVVNPSVFTKAVNVYVDIESVGERTAGMCVPDWKGHFKREPQYHKKTKVVLEVDQAAFKRYYLDCLATFLPKLQHNKEEEAEEEAAPPSSA</sequence>
<proteinExistence type="inferred from homology"/>
<dbReference type="STRING" id="1257118.L8GJV1"/>
<dbReference type="InterPro" id="IPR036452">
    <property type="entry name" value="Ribo_hydro-like"/>
</dbReference>
<dbReference type="Proteomes" id="UP000011083">
    <property type="component" value="Unassembled WGS sequence"/>
</dbReference>